<evidence type="ECO:0000313" key="2">
    <source>
        <dbReference type="EMBL" id="CAD6451422.1"/>
    </source>
</evidence>
<keyword evidence="3" id="KW-1185">Reference proteome</keyword>
<reference evidence="2" key="1">
    <citation type="submission" date="2020-10" db="EMBL/GenBank/DDBJ databases">
        <authorList>
            <person name="Kusch S."/>
        </authorList>
    </citation>
    <scope>NUCLEOTIDE SEQUENCE</scope>
    <source>
        <strain evidence="2">SwB9</strain>
    </source>
</reference>
<dbReference type="AlphaFoldDB" id="A0A8H2W341"/>
<comment type="caution">
    <text evidence="2">The sequence shown here is derived from an EMBL/GenBank/DDBJ whole genome shotgun (WGS) entry which is preliminary data.</text>
</comment>
<feature type="compositionally biased region" description="Polar residues" evidence="1">
    <location>
        <begin position="128"/>
        <end position="140"/>
    </location>
</feature>
<gene>
    <name evidence="2" type="ORF">SCLTRI_LOCUS9537</name>
</gene>
<organism evidence="2 3">
    <name type="scientific">Sclerotinia trifoliorum</name>
    <dbReference type="NCBI Taxonomy" id="28548"/>
    <lineage>
        <taxon>Eukaryota</taxon>
        <taxon>Fungi</taxon>
        <taxon>Dikarya</taxon>
        <taxon>Ascomycota</taxon>
        <taxon>Pezizomycotina</taxon>
        <taxon>Leotiomycetes</taxon>
        <taxon>Helotiales</taxon>
        <taxon>Sclerotiniaceae</taxon>
        <taxon>Sclerotinia</taxon>
    </lineage>
</organism>
<protein>
    <submittedName>
        <fullName evidence="2">1abd53f6-2013-486c-9496-ec38c5974e94</fullName>
    </submittedName>
</protein>
<feature type="region of interest" description="Disordered" evidence="1">
    <location>
        <begin position="61"/>
        <end position="145"/>
    </location>
</feature>
<accession>A0A8H2W341</accession>
<evidence type="ECO:0000256" key="1">
    <source>
        <dbReference type="SAM" id="MobiDB-lite"/>
    </source>
</evidence>
<sequence length="232" mass="26124">MSRAGTSSKDWTIMPIKPDNQILLEKANHIEIRDVSSSIHILICATQYFDPQEDYQQTPYHLDSRQPAFENYRISRRSNPTYTPRRISTRQHSPFRVNKRRAMHDPHPRADDQSYTSHPRSSLPVHNAPTSSHSSYSGTPPQRGAAFQASFPLITPPLPPASPSTPPLLRQALVAAVTPQSYLYPVDPTILNSVDDDQDYAFLRHGKARYSGVSYVRAQKKESGVVQLSGDF</sequence>
<feature type="compositionally biased region" description="Basic and acidic residues" evidence="1">
    <location>
        <begin position="103"/>
        <end position="112"/>
    </location>
</feature>
<name>A0A8H2W341_9HELO</name>
<proteinExistence type="predicted"/>
<dbReference type="EMBL" id="CAJHIA010000036">
    <property type="protein sequence ID" value="CAD6451422.1"/>
    <property type="molecule type" value="Genomic_DNA"/>
</dbReference>
<dbReference type="OrthoDB" id="10449036at2759"/>
<dbReference type="Proteomes" id="UP000624404">
    <property type="component" value="Unassembled WGS sequence"/>
</dbReference>
<evidence type="ECO:0000313" key="3">
    <source>
        <dbReference type="Proteomes" id="UP000624404"/>
    </source>
</evidence>